<dbReference type="EMBL" id="VJMJ01000179">
    <property type="protein sequence ID" value="KAF0728322.1"/>
    <property type="molecule type" value="Genomic_DNA"/>
</dbReference>
<evidence type="ECO:0000313" key="3">
    <source>
        <dbReference type="EMBL" id="KAF0728322.1"/>
    </source>
</evidence>
<accession>A0A6G0WLV8</accession>
<proteinExistence type="predicted"/>
<sequence length="169" mass="19380">MMLPKNVTYLMQPLDVCVFAPFKRAIRDGIFDYMIEDDEVYTIPRAAALEIASSAWRWHVSPANMVSGFAEAERYTSGRVPVSFDLPEWLAAQSHVRRTLLHLPDESKKPPKRRKLRVGGRILSLQLLRQISSTKRATKRKHKRGCEVDYSPGSERENTETNIREIAIV</sequence>
<reference evidence="3 4" key="1">
    <citation type="submission" date="2019-07" db="EMBL/GenBank/DDBJ databases">
        <title>Genomics analysis of Aphanomyces spp. identifies a new class of oomycete effector associated with host adaptation.</title>
        <authorList>
            <person name="Gaulin E."/>
        </authorList>
    </citation>
    <scope>NUCLEOTIDE SEQUENCE [LARGE SCALE GENOMIC DNA]</scope>
    <source>
        <strain evidence="3 4">ATCC 201684</strain>
    </source>
</reference>
<dbReference type="VEuPathDB" id="FungiDB:AeMF1_003375"/>
<protein>
    <recommendedName>
        <fullName evidence="2">DDE-1 domain-containing protein</fullName>
    </recommendedName>
</protein>
<dbReference type="GO" id="GO:0003676">
    <property type="term" value="F:nucleic acid binding"/>
    <property type="evidence" value="ECO:0007669"/>
    <property type="project" value="InterPro"/>
</dbReference>
<dbReference type="InterPro" id="IPR004875">
    <property type="entry name" value="DDE_SF_endonuclease_dom"/>
</dbReference>
<dbReference type="AlphaFoldDB" id="A0A6G0WLV8"/>
<keyword evidence="4" id="KW-1185">Reference proteome</keyword>
<evidence type="ECO:0000313" key="4">
    <source>
        <dbReference type="Proteomes" id="UP000481153"/>
    </source>
</evidence>
<evidence type="ECO:0000256" key="1">
    <source>
        <dbReference type="SAM" id="MobiDB-lite"/>
    </source>
</evidence>
<feature type="domain" description="DDE-1" evidence="2">
    <location>
        <begin position="2"/>
        <end position="69"/>
    </location>
</feature>
<dbReference type="Proteomes" id="UP000481153">
    <property type="component" value="Unassembled WGS sequence"/>
</dbReference>
<dbReference type="Pfam" id="PF03184">
    <property type="entry name" value="DDE_1"/>
    <property type="match status" value="1"/>
</dbReference>
<evidence type="ECO:0000259" key="2">
    <source>
        <dbReference type="Pfam" id="PF03184"/>
    </source>
</evidence>
<organism evidence="3 4">
    <name type="scientific">Aphanomyces euteiches</name>
    <dbReference type="NCBI Taxonomy" id="100861"/>
    <lineage>
        <taxon>Eukaryota</taxon>
        <taxon>Sar</taxon>
        <taxon>Stramenopiles</taxon>
        <taxon>Oomycota</taxon>
        <taxon>Saprolegniomycetes</taxon>
        <taxon>Saprolegniales</taxon>
        <taxon>Verrucalvaceae</taxon>
        <taxon>Aphanomyces</taxon>
    </lineage>
</organism>
<name>A0A6G0WLV8_9STRA</name>
<feature type="region of interest" description="Disordered" evidence="1">
    <location>
        <begin position="135"/>
        <end position="157"/>
    </location>
</feature>
<comment type="caution">
    <text evidence="3">The sequence shown here is derived from an EMBL/GenBank/DDBJ whole genome shotgun (WGS) entry which is preliminary data.</text>
</comment>
<gene>
    <name evidence="3" type="ORF">Ae201684_013873</name>
</gene>